<protein>
    <submittedName>
        <fullName evidence="2">Uncharacterized protein LOC112451714 isoform X1</fullName>
    </submittedName>
</protein>
<dbReference type="Proteomes" id="UP000504618">
    <property type="component" value="Unplaced"/>
</dbReference>
<gene>
    <name evidence="2" type="primary">LOC112451714</name>
</gene>
<dbReference type="GeneID" id="112451714"/>
<organism evidence="1 2">
    <name type="scientific">Temnothorax curvispinosus</name>
    <dbReference type="NCBI Taxonomy" id="300111"/>
    <lineage>
        <taxon>Eukaryota</taxon>
        <taxon>Metazoa</taxon>
        <taxon>Ecdysozoa</taxon>
        <taxon>Arthropoda</taxon>
        <taxon>Hexapoda</taxon>
        <taxon>Insecta</taxon>
        <taxon>Pterygota</taxon>
        <taxon>Neoptera</taxon>
        <taxon>Endopterygota</taxon>
        <taxon>Hymenoptera</taxon>
        <taxon>Apocrita</taxon>
        <taxon>Aculeata</taxon>
        <taxon>Formicoidea</taxon>
        <taxon>Formicidae</taxon>
        <taxon>Myrmicinae</taxon>
        <taxon>Temnothorax</taxon>
    </lineage>
</organism>
<evidence type="ECO:0000313" key="2">
    <source>
        <dbReference type="RefSeq" id="XP_024867304.1"/>
    </source>
</evidence>
<keyword evidence="1" id="KW-1185">Reference proteome</keyword>
<dbReference type="AlphaFoldDB" id="A0A6J1PCR6"/>
<sequence>MRAASRPAGRSFGRSRPVGFQISSSWTKTGSHEHNISVTRSTSFSALHCACVRGGVNNLSVAITYRCNEVSSFVLFPLQCVFASHSNTTLYVASLTRSYLNENNFIHSLLPVVIQPNKITTNTCDKMRFARKRLKKWNESFSQIRARDAQLSRGVDIVAKVNSWK</sequence>
<accession>A0A6J1PCR6</accession>
<proteinExistence type="predicted"/>
<reference evidence="2" key="1">
    <citation type="submission" date="2025-08" db="UniProtKB">
        <authorList>
            <consortium name="RefSeq"/>
        </authorList>
    </citation>
    <scope>IDENTIFICATION</scope>
    <source>
        <tissue evidence="2">Whole body</tissue>
    </source>
</reference>
<evidence type="ECO:0000313" key="1">
    <source>
        <dbReference type="Proteomes" id="UP000504618"/>
    </source>
</evidence>
<name>A0A6J1PCR6_9HYME</name>
<dbReference type="RefSeq" id="XP_024867304.1">
    <property type="nucleotide sequence ID" value="XM_025011536.1"/>
</dbReference>